<feature type="region of interest" description="Disordered" evidence="17">
    <location>
        <begin position="273"/>
        <end position="303"/>
    </location>
</feature>
<dbReference type="SUPFAM" id="SSF57903">
    <property type="entry name" value="FYVE/PHD zinc finger"/>
    <property type="match status" value="1"/>
</dbReference>
<dbReference type="SUPFAM" id="SSF52540">
    <property type="entry name" value="P-loop containing nucleoside triphosphate hydrolases"/>
    <property type="match status" value="2"/>
</dbReference>
<dbReference type="PROSITE" id="PS51533">
    <property type="entry name" value="ADD"/>
    <property type="match status" value="1"/>
</dbReference>
<dbReference type="InterPro" id="IPR000330">
    <property type="entry name" value="SNF2_N"/>
</dbReference>
<evidence type="ECO:0000256" key="5">
    <source>
        <dbReference type="ARBA" id="ARBA00022723"/>
    </source>
</evidence>
<dbReference type="SMART" id="SM00487">
    <property type="entry name" value="DEXDc"/>
    <property type="match status" value="1"/>
</dbReference>
<dbReference type="CDD" id="cd18793">
    <property type="entry name" value="SF2_C_SNF"/>
    <property type="match status" value="1"/>
</dbReference>
<feature type="domain" description="Helicase C-terminal" evidence="20">
    <location>
        <begin position="1509"/>
        <end position="1677"/>
    </location>
</feature>
<gene>
    <name evidence="22" type="primary">100631939</name>
</gene>
<feature type="compositionally biased region" description="Basic residues" evidence="17">
    <location>
        <begin position="752"/>
        <end position="761"/>
    </location>
</feature>
<dbReference type="STRING" id="400682.A0A1X7VNB0"/>
<feature type="region of interest" description="Disordered" evidence="17">
    <location>
        <begin position="658"/>
        <end position="898"/>
    </location>
</feature>
<feature type="compositionally biased region" description="Basic residues" evidence="17">
    <location>
        <begin position="668"/>
        <end position="695"/>
    </location>
</feature>
<dbReference type="InterPro" id="IPR001650">
    <property type="entry name" value="Helicase_C-like"/>
</dbReference>
<dbReference type="KEGG" id="aqu:100631939"/>
<dbReference type="InterPro" id="IPR019787">
    <property type="entry name" value="Znf_PHD-finger"/>
</dbReference>
<evidence type="ECO:0000256" key="12">
    <source>
        <dbReference type="ARBA" id="ARBA00022895"/>
    </source>
</evidence>
<evidence type="ECO:0000256" key="13">
    <source>
        <dbReference type="ARBA" id="ARBA00023125"/>
    </source>
</evidence>
<evidence type="ECO:0000259" key="20">
    <source>
        <dbReference type="PROSITE" id="PS51194"/>
    </source>
</evidence>
<feature type="region of interest" description="Disordered" evidence="17">
    <location>
        <begin position="928"/>
        <end position="1022"/>
    </location>
</feature>
<dbReference type="EnsemblMetazoa" id="Aqu2.1.41320_001">
    <property type="protein sequence ID" value="Aqu2.1.41320_001"/>
    <property type="gene ID" value="Aqu2.1.41320"/>
</dbReference>
<feature type="domain" description="PHD-type" evidence="18">
    <location>
        <begin position="372"/>
        <end position="427"/>
    </location>
</feature>
<dbReference type="GO" id="GO:0016887">
    <property type="term" value="F:ATP hydrolysis activity"/>
    <property type="evidence" value="ECO:0007669"/>
    <property type="project" value="InterPro"/>
</dbReference>
<feature type="compositionally biased region" description="Polar residues" evidence="17">
    <location>
        <begin position="183"/>
        <end position="198"/>
    </location>
</feature>
<dbReference type="GO" id="GO:0005524">
    <property type="term" value="F:ATP binding"/>
    <property type="evidence" value="ECO:0007669"/>
    <property type="project" value="UniProtKB-KW"/>
</dbReference>
<keyword evidence="9" id="KW-0347">Helicase</keyword>
<dbReference type="InterPro" id="IPR011011">
    <property type="entry name" value="Znf_FYVE_PHD"/>
</dbReference>
<accession>A0A1X7VNB0</accession>
<keyword evidence="8" id="KW-0378">Hydrolase</keyword>
<dbReference type="Gene3D" id="3.40.50.300">
    <property type="entry name" value="P-loop containing nucleotide triphosphate hydrolases"/>
    <property type="match status" value="1"/>
</dbReference>
<dbReference type="InterPro" id="IPR013083">
    <property type="entry name" value="Znf_RING/FYVE/PHD"/>
</dbReference>
<dbReference type="GO" id="GO:0008270">
    <property type="term" value="F:zinc ion binding"/>
    <property type="evidence" value="ECO:0007669"/>
    <property type="project" value="UniProtKB-KW"/>
</dbReference>
<dbReference type="Gene3D" id="3.30.40.10">
    <property type="entry name" value="Zinc/RING finger domain, C3HC4 (zinc finger)"/>
    <property type="match status" value="1"/>
</dbReference>
<organism evidence="22">
    <name type="scientific">Amphimedon queenslandica</name>
    <name type="common">Sponge</name>
    <dbReference type="NCBI Taxonomy" id="400682"/>
    <lineage>
        <taxon>Eukaryota</taxon>
        <taxon>Metazoa</taxon>
        <taxon>Porifera</taxon>
        <taxon>Demospongiae</taxon>
        <taxon>Heteroscleromorpha</taxon>
        <taxon>Haplosclerida</taxon>
        <taxon>Niphatidae</taxon>
        <taxon>Amphimedon</taxon>
    </lineage>
</organism>
<dbReference type="Pfam" id="PF00271">
    <property type="entry name" value="Helicase_C"/>
    <property type="match status" value="1"/>
</dbReference>
<dbReference type="GO" id="GO:0005634">
    <property type="term" value="C:nucleus"/>
    <property type="evidence" value="ECO:0007669"/>
    <property type="project" value="UniProtKB-SubCell"/>
</dbReference>
<feature type="compositionally biased region" description="Basic residues" evidence="17">
    <location>
        <begin position="965"/>
        <end position="975"/>
    </location>
</feature>
<evidence type="ECO:0000256" key="17">
    <source>
        <dbReference type="SAM" id="MobiDB-lite"/>
    </source>
</evidence>
<evidence type="ECO:0000256" key="16">
    <source>
        <dbReference type="PROSITE-ProRule" id="PRU00146"/>
    </source>
</evidence>
<evidence type="ECO:0000256" key="1">
    <source>
        <dbReference type="ARBA" id="ARBA00004123"/>
    </source>
</evidence>
<reference evidence="23" key="1">
    <citation type="journal article" date="2010" name="Nature">
        <title>The Amphimedon queenslandica genome and the evolution of animal complexity.</title>
        <authorList>
            <person name="Srivastava M."/>
            <person name="Simakov O."/>
            <person name="Chapman J."/>
            <person name="Fahey B."/>
            <person name="Gauthier M.E."/>
            <person name="Mitros T."/>
            <person name="Richards G.S."/>
            <person name="Conaco C."/>
            <person name="Dacre M."/>
            <person name="Hellsten U."/>
            <person name="Larroux C."/>
            <person name="Putnam N.H."/>
            <person name="Stanke M."/>
            <person name="Adamska M."/>
            <person name="Darling A."/>
            <person name="Degnan S.M."/>
            <person name="Oakley T.H."/>
            <person name="Plachetzki D.C."/>
            <person name="Zhai Y."/>
            <person name="Adamski M."/>
            <person name="Calcino A."/>
            <person name="Cummins S.F."/>
            <person name="Goodstein D.M."/>
            <person name="Harris C."/>
            <person name="Jackson D.J."/>
            <person name="Leys S.P."/>
            <person name="Shu S."/>
            <person name="Woodcroft B.J."/>
            <person name="Vervoort M."/>
            <person name="Kosik K.S."/>
            <person name="Manning G."/>
            <person name="Degnan B.M."/>
            <person name="Rokhsar D.S."/>
        </authorList>
    </citation>
    <scope>NUCLEOTIDE SEQUENCE [LARGE SCALE GENOMIC DNA]</scope>
</reference>
<evidence type="ECO:0000256" key="6">
    <source>
        <dbReference type="ARBA" id="ARBA00022741"/>
    </source>
</evidence>
<name>A0A1X7VNB0_AMPQE</name>
<feature type="compositionally biased region" description="Basic and acidic residues" evidence="17">
    <location>
        <begin position="844"/>
        <end position="857"/>
    </location>
</feature>
<keyword evidence="14" id="KW-0539">Nucleus</keyword>
<dbReference type="eggNOG" id="KOG1015">
    <property type="taxonomic scope" value="Eukaryota"/>
</dbReference>
<keyword evidence="11" id="KW-0067">ATP-binding</keyword>
<dbReference type="CDD" id="cd11726">
    <property type="entry name" value="ADDz_ATRX"/>
    <property type="match status" value="1"/>
</dbReference>
<dbReference type="Pfam" id="PF00176">
    <property type="entry name" value="SNF2-rel_dom"/>
    <property type="match status" value="1"/>
</dbReference>
<feature type="compositionally biased region" description="Low complexity" evidence="17">
    <location>
        <begin position="828"/>
        <end position="838"/>
    </location>
</feature>
<feature type="compositionally biased region" description="Basic and acidic residues" evidence="17">
    <location>
        <begin position="199"/>
        <end position="259"/>
    </location>
</feature>
<dbReference type="PROSITE" id="PS50016">
    <property type="entry name" value="ZF_PHD_2"/>
    <property type="match status" value="1"/>
</dbReference>
<dbReference type="EnsemblMetazoa" id="XM_011411455.2">
    <property type="protein sequence ID" value="XP_011409757.1"/>
    <property type="gene ID" value="LOC100631939"/>
</dbReference>
<evidence type="ECO:0000313" key="22">
    <source>
        <dbReference type="EnsemblMetazoa" id="Aqu2.1.41320_001"/>
    </source>
</evidence>
<protein>
    <recommendedName>
        <fullName evidence="15">ATP-dependent helicase ATRX</fullName>
    </recommendedName>
</protein>
<evidence type="ECO:0000259" key="21">
    <source>
        <dbReference type="PROSITE" id="PS51533"/>
    </source>
</evidence>
<sequence length="1913" mass="215644">MAANLSPGKGGLDSLDVSEPENWFASIKPPHTRAFAEQDYDLVSERNCILFFCPDYTASPHQSFGLKDRSLPSLTLRQEMAEPISSHVSQIYKSECQNENREVLLDLCQSCREIDGSRTCQKLHLDPSIPFRQPSPNPQRSLPLKPCSVVLPKLRIGLSNPVTKPPRDGNVQIETQKSDSDSTWHGNGTSKHGNGTSKHGNETNKHGNETDRHGNETDRHGNKSDRHGNESDRHGNESDRHGNEVGRHENEPNQNENRELKSDAFDADVNESLDLFDNEPETNEVEPVIDETKQDENETMQNENEIRRNETILSEDDDSGLPDTFPCVSCQKQINWKEERVHTHKILNVLTCLKCFQTFNTGVFEVDKDGSENYCTLCGDGGELFVCDNDCPKSFCQTCILNVCGSEAVEKLKSPDSNWICFVCDPSPLKKDIDFCKHVVETLKSRKKKRRQLERRLKVEKSEKNRVYKSKEFISDSDESEHKSMDTGAKDSLLRGTRIKNENQSGENENQPGENENQSGGNENQSGENENQSGENENQSEENENQPGENENQSGENENQPGENENQSGGNENQSGENENQSGSSENESVKNENESEKNEIEESDVHIKEEPPVSADYDEFYMESKEDLDLVEDGLSSSDSNECNLNIPFLFNYTDSVIDDTGERSGINKKVRRGSGKPTVKRRKLSLSMKKKKPDVKDKANAGDSSFVLSDDDYLLDSPISENSPGDTQPKKPADKGSAPSTKADSSSANKTKKPRHEFKVKKSDYGIESSKRRKALSSSSDSEKEKEEEEVKGPPDSSNVVVIDSSNDETGDPTPSNLSKNRSKQSRLSSFSSSDSKSSRKAKSEDKKAKSEDKKAKSKKRIGYLSSSDDDDKNAFVVPCSIPSSSSSTSPLLKDKNRTVLTINSDGSSDSLGSKVVRKKKRKLFFSDEDSSSSSSKKRRKVVVLDSSNEEFEDSEGSGYYFKGKHKKRKSLHTRISSSDSDDDDEVGGVRRKETTPTSKSSNEEEASASTTPVKTKKTRKLISKDKLAFETKEAQKAEKERLDRLKKKNDAQAVQNERLILEKDAETDEVLLEVRSSLVSHILPHQAKGIKFLYNCVCEDLKRLKSEPGSGAILAHCMGLGKTFQVIAFIDCLISNSESTNIKRVIVLCPVNTLNNWNDEWNKWISLSRRDYRVTVVDAKLNNQRLMIIERWFKCGGVALMGYEMFRNLASGSKIRKAKLRESFSKYLLDPGPDIMICDEGHVLRRESSNLSVIVSRVATKRRIVLTGTPLQNNLKEYYTMVNFVKPNLLGTMKEFCNQFANPIANGQCADSSPYQVRVMKYRAHVLFQTLSGCVDRKDYRILAESLPPKYEYVVSIRMTPVQSELITRYLGRTFHTASDLFSTFASLAKVWSHPWVLMLDQERKRLKDGTDSLDGFINDDNEEDYDDDTSLEGFIVESGDSDGEYKVKKKTPSTSSSSRETSKAPSKDCPTPPVVSKESTPSSWFEDLLSDEAEDDIDSSGKVLFLLELLEETKKVHEKVLVFSQSLLLLDQIEYLLQKRDFFEGIDYFRLDGSTKASHRTELMKKFNRKNNETIRLFLISTKAGSLGVNLIGANRVVVFDACWNPTHDLQSVFRTYRFGQTKPVFVYRLLAQGTMEEKIYDRQVTKTSLSLRVIDEKQVGRHYTNNQLQELFTFTPAPPPEEDGAYDRPTNDIVFCKILDKLQPKVVIKYHEHDSLLEHIFDEELSEEERKAAWDNYNAAKELESRAYNIGMHVQGDGNFVAPLNNLSGQNPAIPITDLAKVAFQRVTQGLTISAHIMNAINLRNLLAPRVQNPNDFATIQRYVMTCDKIQTHLQSLQSLIPEIRDNLSNNALRSQLPLEQCSLLESQRRTFLAKLKDIDEAVRVPTPDHNHLRRLLPMFAGQLHSRQ</sequence>
<evidence type="ECO:0000259" key="19">
    <source>
        <dbReference type="PROSITE" id="PS51192"/>
    </source>
</evidence>
<evidence type="ECO:0000256" key="14">
    <source>
        <dbReference type="ARBA" id="ARBA00023242"/>
    </source>
</evidence>
<feature type="compositionally biased region" description="Basic and acidic residues" evidence="17">
    <location>
        <begin position="588"/>
        <end position="612"/>
    </location>
</feature>
<keyword evidence="7 16" id="KW-0863">Zinc-finger</keyword>
<keyword evidence="13" id="KW-0238">DNA-binding</keyword>
<dbReference type="SMART" id="SM00490">
    <property type="entry name" value="HELICc"/>
    <property type="match status" value="1"/>
</dbReference>
<feature type="domain" description="PHD-type" evidence="21">
    <location>
        <begin position="315"/>
        <end position="452"/>
    </location>
</feature>
<dbReference type="PANTHER" id="PTHR45797:SF3">
    <property type="entry name" value="TRANSCRIPTIONAL REGULATOR ATRX HOMOLOG"/>
    <property type="match status" value="1"/>
</dbReference>
<comment type="subcellular location">
    <subcellularLocation>
        <location evidence="2">Chromosome</location>
        <location evidence="2">Telomere</location>
    </subcellularLocation>
    <subcellularLocation>
        <location evidence="1">Nucleus</location>
    </subcellularLocation>
</comment>
<feature type="compositionally biased region" description="Polar residues" evidence="17">
    <location>
        <begin position="740"/>
        <end position="751"/>
    </location>
</feature>
<evidence type="ECO:0000256" key="2">
    <source>
        <dbReference type="ARBA" id="ARBA00004574"/>
    </source>
</evidence>
<dbReference type="InterPro" id="IPR014001">
    <property type="entry name" value="Helicase_ATP-bd"/>
</dbReference>
<dbReference type="Proteomes" id="UP000007879">
    <property type="component" value="Unassembled WGS sequence"/>
</dbReference>
<dbReference type="InterPro" id="IPR049730">
    <property type="entry name" value="SNF2/RAD54-like_C"/>
</dbReference>
<dbReference type="InterPro" id="IPR038718">
    <property type="entry name" value="SNF2-like_sf"/>
</dbReference>
<feature type="compositionally biased region" description="Basic and acidic residues" evidence="17">
    <location>
        <begin position="783"/>
        <end position="795"/>
    </location>
</feature>
<dbReference type="PROSITE" id="PS51194">
    <property type="entry name" value="HELICASE_CTER"/>
    <property type="match status" value="1"/>
</dbReference>
<evidence type="ECO:0000256" key="15">
    <source>
        <dbReference type="ARBA" id="ARBA00031106"/>
    </source>
</evidence>
<dbReference type="GO" id="GO:0010468">
    <property type="term" value="P:regulation of gene expression"/>
    <property type="evidence" value="ECO:0007669"/>
    <property type="project" value="UniProtKB-ARBA"/>
</dbReference>
<feature type="region of interest" description="Disordered" evidence="17">
    <location>
        <begin position="1446"/>
        <end position="1484"/>
    </location>
</feature>
<dbReference type="PROSITE" id="PS51192">
    <property type="entry name" value="HELICASE_ATP_BIND_1"/>
    <property type="match status" value="1"/>
</dbReference>
<evidence type="ECO:0000256" key="3">
    <source>
        <dbReference type="ARBA" id="ARBA00007025"/>
    </source>
</evidence>
<keyword evidence="10" id="KW-0862">Zinc</keyword>
<evidence type="ECO:0000256" key="10">
    <source>
        <dbReference type="ARBA" id="ARBA00022833"/>
    </source>
</evidence>
<feature type="region of interest" description="Disordered" evidence="17">
    <location>
        <begin position="1414"/>
        <end position="1434"/>
    </location>
</feature>
<evidence type="ECO:0000313" key="23">
    <source>
        <dbReference type="Proteomes" id="UP000007879"/>
    </source>
</evidence>
<keyword evidence="12" id="KW-0779">Telomere</keyword>
<feature type="compositionally biased region" description="Low complexity" evidence="17">
    <location>
        <begin position="502"/>
        <end position="537"/>
    </location>
</feature>
<dbReference type="InterPro" id="IPR027417">
    <property type="entry name" value="P-loop_NTPase"/>
</dbReference>
<feature type="region of interest" description="Disordered" evidence="17">
    <location>
        <begin position="471"/>
        <end position="617"/>
    </location>
</feature>
<dbReference type="InterPro" id="IPR044574">
    <property type="entry name" value="ARIP4-like"/>
</dbReference>
<dbReference type="GO" id="GO:0000781">
    <property type="term" value="C:chromosome, telomeric region"/>
    <property type="evidence" value="ECO:0007669"/>
    <property type="project" value="UniProtKB-SubCell"/>
</dbReference>
<keyword evidence="23" id="KW-1185">Reference proteome</keyword>
<feature type="compositionally biased region" description="Low complexity" evidence="17">
    <location>
        <begin position="881"/>
        <end position="893"/>
    </location>
</feature>
<dbReference type="GO" id="GO:0003677">
    <property type="term" value="F:DNA binding"/>
    <property type="evidence" value="ECO:0007669"/>
    <property type="project" value="UniProtKB-KW"/>
</dbReference>
<evidence type="ECO:0000256" key="11">
    <source>
        <dbReference type="ARBA" id="ARBA00022840"/>
    </source>
</evidence>
<reference evidence="22" key="2">
    <citation type="submission" date="2017-05" db="UniProtKB">
        <authorList>
            <consortium name="EnsemblMetazoa"/>
        </authorList>
    </citation>
    <scope>IDENTIFICATION</scope>
</reference>
<feature type="compositionally biased region" description="Acidic residues" evidence="17">
    <location>
        <begin position="273"/>
        <end position="289"/>
    </location>
</feature>
<dbReference type="OMA" id="CTHPYII"/>
<feature type="compositionally biased region" description="Acidic residues" evidence="17">
    <location>
        <begin position="1421"/>
        <end position="1434"/>
    </location>
</feature>
<dbReference type="PANTHER" id="PTHR45797">
    <property type="entry name" value="RAD54-LIKE"/>
    <property type="match status" value="1"/>
</dbReference>
<proteinExistence type="inferred from homology"/>
<dbReference type="Gene3D" id="3.40.50.10810">
    <property type="entry name" value="Tandem AAA-ATPase domain"/>
    <property type="match status" value="1"/>
</dbReference>
<evidence type="ECO:0000256" key="7">
    <source>
        <dbReference type="ARBA" id="ARBA00022771"/>
    </source>
</evidence>
<feature type="compositionally biased region" description="Low complexity" evidence="17">
    <location>
        <begin position="798"/>
        <end position="807"/>
    </location>
</feature>
<evidence type="ECO:0000259" key="18">
    <source>
        <dbReference type="PROSITE" id="PS50016"/>
    </source>
</evidence>
<evidence type="ECO:0000256" key="4">
    <source>
        <dbReference type="ARBA" id="ARBA00022454"/>
    </source>
</evidence>
<keyword evidence="6" id="KW-0547">Nucleotide-binding</keyword>
<evidence type="ECO:0000256" key="8">
    <source>
        <dbReference type="ARBA" id="ARBA00022801"/>
    </source>
</evidence>
<evidence type="ECO:0000256" key="9">
    <source>
        <dbReference type="ARBA" id="ARBA00022806"/>
    </source>
</evidence>
<keyword evidence="5" id="KW-0479">Metal-binding</keyword>
<dbReference type="InParanoid" id="A0A1X7VNB0"/>
<feature type="region of interest" description="Disordered" evidence="17">
    <location>
        <begin position="158"/>
        <end position="259"/>
    </location>
</feature>
<feature type="domain" description="Helicase ATP-binding" evidence="19">
    <location>
        <begin position="1106"/>
        <end position="1291"/>
    </location>
</feature>
<feature type="compositionally biased region" description="Basic and acidic residues" evidence="17">
    <location>
        <begin position="471"/>
        <end position="493"/>
    </location>
</feature>
<comment type="similarity">
    <text evidence="3">Belongs to the SNF2/RAD54 helicase family.</text>
</comment>
<keyword evidence="4" id="KW-0158">Chromosome</keyword>
<feature type="compositionally biased region" description="Low complexity" evidence="17">
    <location>
        <begin position="545"/>
        <end position="587"/>
    </location>
</feature>
<dbReference type="GO" id="GO:0004386">
    <property type="term" value="F:helicase activity"/>
    <property type="evidence" value="ECO:0007669"/>
    <property type="project" value="UniProtKB-KW"/>
</dbReference>
<dbReference type="InterPro" id="IPR025766">
    <property type="entry name" value="ADD"/>
</dbReference>
<dbReference type="OrthoDB" id="2020972at2759"/>